<dbReference type="PANTHER" id="PTHR22893">
    <property type="entry name" value="NADH OXIDOREDUCTASE-RELATED"/>
    <property type="match status" value="1"/>
</dbReference>
<accession>A0A6A6HFG9</accession>
<dbReference type="CDD" id="cd02933">
    <property type="entry name" value="OYE_like_FMN"/>
    <property type="match status" value="1"/>
</dbReference>
<organism evidence="2 3">
    <name type="scientific">Viridothelium virens</name>
    <name type="common">Speckled blister lichen</name>
    <name type="synonym">Trypethelium virens</name>
    <dbReference type="NCBI Taxonomy" id="1048519"/>
    <lineage>
        <taxon>Eukaryota</taxon>
        <taxon>Fungi</taxon>
        <taxon>Dikarya</taxon>
        <taxon>Ascomycota</taxon>
        <taxon>Pezizomycotina</taxon>
        <taxon>Dothideomycetes</taxon>
        <taxon>Dothideomycetes incertae sedis</taxon>
        <taxon>Trypetheliales</taxon>
        <taxon>Trypetheliaceae</taxon>
        <taxon>Viridothelium</taxon>
    </lineage>
</organism>
<dbReference type="FunFam" id="3.20.20.70:FF:000138">
    <property type="entry name" value="NADPH dehydrogenase 1"/>
    <property type="match status" value="1"/>
</dbReference>
<gene>
    <name evidence="2" type="ORF">EV356DRAFT_522314</name>
</gene>
<name>A0A6A6HFG9_VIRVR</name>
<proteinExistence type="predicted"/>
<sequence length="382" mass="42132">MSSDTSTSTSRLFQPLRLGPLTLSHRIVMGPLTRLRASDTDVPLLPMVATHYAQRGCVPGTLLISESTLVSPRAGGHINTPGIWSAEQVAAWRVVTDAVHARDSFIFCQLRAYGRAARAEVLRERGGFDVVGASAVAMGEEAPVPRALREEEIWEFVGEYAGAARKAMEAGFDGVELHGANGYLIDQFTQDVSNRREDGWGGSVEKRSQFALEVTKAVVDAIGTPERVGIRLSPWSTFQGMKMDDPIPQFSHLVKELKALKLGYLHLVESRIAGNADVEATEKIDFAVNTWDGQSPIFVAGGFRPDSARRAVDEEYRDTDVAVVFGRYYVSNPDLAFRVKHGIEFTPYDRNTFYKRKSEDGYIDYPFCKEFGASAGRSVKLS</sequence>
<dbReference type="GO" id="GO:0010181">
    <property type="term" value="F:FMN binding"/>
    <property type="evidence" value="ECO:0007669"/>
    <property type="project" value="InterPro"/>
</dbReference>
<dbReference type="Pfam" id="PF00724">
    <property type="entry name" value="Oxidored_FMN"/>
    <property type="match status" value="1"/>
</dbReference>
<dbReference type="Gene3D" id="3.20.20.70">
    <property type="entry name" value="Aldolase class I"/>
    <property type="match status" value="1"/>
</dbReference>
<evidence type="ECO:0000259" key="1">
    <source>
        <dbReference type="Pfam" id="PF00724"/>
    </source>
</evidence>
<dbReference type="GO" id="GO:0003959">
    <property type="term" value="F:NADPH dehydrogenase activity"/>
    <property type="evidence" value="ECO:0007669"/>
    <property type="project" value="TreeGrafter"/>
</dbReference>
<evidence type="ECO:0000313" key="2">
    <source>
        <dbReference type="EMBL" id="KAF2236578.1"/>
    </source>
</evidence>
<dbReference type="EMBL" id="ML991784">
    <property type="protein sequence ID" value="KAF2236578.1"/>
    <property type="molecule type" value="Genomic_DNA"/>
</dbReference>
<dbReference type="InterPro" id="IPR013785">
    <property type="entry name" value="Aldolase_TIM"/>
</dbReference>
<dbReference type="SUPFAM" id="SSF51395">
    <property type="entry name" value="FMN-linked oxidoreductases"/>
    <property type="match status" value="1"/>
</dbReference>
<protein>
    <submittedName>
        <fullName evidence="2">FMN-linked oxidoreductase</fullName>
    </submittedName>
</protein>
<evidence type="ECO:0000313" key="3">
    <source>
        <dbReference type="Proteomes" id="UP000800092"/>
    </source>
</evidence>
<dbReference type="InterPro" id="IPR045247">
    <property type="entry name" value="Oye-like"/>
</dbReference>
<dbReference type="InterPro" id="IPR001155">
    <property type="entry name" value="OxRdtase_FMN_N"/>
</dbReference>
<keyword evidence="3" id="KW-1185">Reference proteome</keyword>
<feature type="domain" description="NADH:flavin oxidoreductase/NADH oxidase N-terminal" evidence="1">
    <location>
        <begin position="12"/>
        <end position="344"/>
    </location>
</feature>
<dbReference type="PANTHER" id="PTHR22893:SF91">
    <property type="entry name" value="NADPH DEHYDROGENASE 2-RELATED"/>
    <property type="match status" value="1"/>
</dbReference>
<dbReference type="Proteomes" id="UP000800092">
    <property type="component" value="Unassembled WGS sequence"/>
</dbReference>
<dbReference type="OrthoDB" id="276546at2759"/>
<dbReference type="AlphaFoldDB" id="A0A6A6HFG9"/>
<reference evidence="2" key="1">
    <citation type="journal article" date="2020" name="Stud. Mycol.">
        <title>101 Dothideomycetes genomes: a test case for predicting lifestyles and emergence of pathogens.</title>
        <authorList>
            <person name="Haridas S."/>
            <person name="Albert R."/>
            <person name="Binder M."/>
            <person name="Bloem J."/>
            <person name="Labutti K."/>
            <person name="Salamov A."/>
            <person name="Andreopoulos B."/>
            <person name="Baker S."/>
            <person name="Barry K."/>
            <person name="Bills G."/>
            <person name="Bluhm B."/>
            <person name="Cannon C."/>
            <person name="Castanera R."/>
            <person name="Culley D."/>
            <person name="Daum C."/>
            <person name="Ezra D."/>
            <person name="Gonzalez J."/>
            <person name="Henrissat B."/>
            <person name="Kuo A."/>
            <person name="Liang C."/>
            <person name="Lipzen A."/>
            <person name="Lutzoni F."/>
            <person name="Magnuson J."/>
            <person name="Mondo S."/>
            <person name="Nolan M."/>
            <person name="Ohm R."/>
            <person name="Pangilinan J."/>
            <person name="Park H.-J."/>
            <person name="Ramirez L."/>
            <person name="Alfaro M."/>
            <person name="Sun H."/>
            <person name="Tritt A."/>
            <person name="Yoshinaga Y."/>
            <person name="Zwiers L.-H."/>
            <person name="Turgeon B."/>
            <person name="Goodwin S."/>
            <person name="Spatafora J."/>
            <person name="Crous P."/>
            <person name="Grigoriev I."/>
        </authorList>
    </citation>
    <scope>NUCLEOTIDE SEQUENCE</scope>
    <source>
        <strain evidence="2">Tuck. ex Michener</strain>
    </source>
</reference>